<sequence length="79" mass="9329">MDSWWVLLVHNIESQVVIDQFFISGVEPKAWRNVRDGVHTLAARHSSQLSFEGHRRLKRKMKKAPDIYLIRWISSRNVS</sequence>
<dbReference type="Proteomes" id="UP001055439">
    <property type="component" value="Chromosome 7"/>
</dbReference>
<dbReference type="EMBL" id="CP097509">
    <property type="protein sequence ID" value="URE17378.1"/>
    <property type="molecule type" value="Genomic_DNA"/>
</dbReference>
<name>A0A9E7KEF0_9LILI</name>
<protein>
    <submittedName>
        <fullName evidence="1">Uncharacterized protein</fullName>
    </submittedName>
</protein>
<accession>A0A9E7KEF0</accession>
<dbReference type="AlphaFoldDB" id="A0A9E7KEF0"/>
<reference evidence="1" key="1">
    <citation type="submission" date="2022-05" db="EMBL/GenBank/DDBJ databases">
        <title>The Musa troglodytarum L. genome provides insights into the mechanism of non-climacteric behaviour and enrichment of carotenoids.</title>
        <authorList>
            <person name="Wang J."/>
        </authorList>
    </citation>
    <scope>NUCLEOTIDE SEQUENCE</scope>
    <source>
        <tissue evidence="1">Leaf</tissue>
    </source>
</reference>
<keyword evidence="2" id="KW-1185">Reference proteome</keyword>
<organism evidence="1 2">
    <name type="scientific">Musa troglodytarum</name>
    <name type="common">fe'i banana</name>
    <dbReference type="NCBI Taxonomy" id="320322"/>
    <lineage>
        <taxon>Eukaryota</taxon>
        <taxon>Viridiplantae</taxon>
        <taxon>Streptophyta</taxon>
        <taxon>Embryophyta</taxon>
        <taxon>Tracheophyta</taxon>
        <taxon>Spermatophyta</taxon>
        <taxon>Magnoliopsida</taxon>
        <taxon>Liliopsida</taxon>
        <taxon>Zingiberales</taxon>
        <taxon>Musaceae</taxon>
        <taxon>Musa</taxon>
    </lineage>
</organism>
<gene>
    <name evidence="1" type="ORF">MUK42_10764</name>
</gene>
<evidence type="ECO:0000313" key="1">
    <source>
        <dbReference type="EMBL" id="URE17378.1"/>
    </source>
</evidence>
<evidence type="ECO:0000313" key="2">
    <source>
        <dbReference type="Proteomes" id="UP001055439"/>
    </source>
</evidence>
<proteinExistence type="predicted"/>